<feature type="domain" description="MTTase N-terminal" evidence="7">
    <location>
        <begin position="1"/>
        <end position="108"/>
    </location>
</feature>
<evidence type="ECO:0000313" key="9">
    <source>
        <dbReference type="EMBL" id="OGY18812.1"/>
    </source>
</evidence>
<dbReference type="PROSITE" id="PS51918">
    <property type="entry name" value="RADICAL_SAM"/>
    <property type="match status" value="1"/>
</dbReference>
<keyword evidence="6" id="KW-0411">Iron-sulfur</keyword>
<evidence type="ECO:0000256" key="1">
    <source>
        <dbReference type="ARBA" id="ARBA00001966"/>
    </source>
</evidence>
<dbReference type="SFLD" id="SFLDS00029">
    <property type="entry name" value="Radical_SAM"/>
    <property type="match status" value="1"/>
</dbReference>
<dbReference type="InterPro" id="IPR007197">
    <property type="entry name" value="rSAM"/>
</dbReference>
<name>A0A1G1VTV7_9BACT</name>
<evidence type="ECO:0000313" key="10">
    <source>
        <dbReference type="Proteomes" id="UP000179233"/>
    </source>
</evidence>
<protein>
    <submittedName>
        <fullName evidence="9">Uncharacterized protein</fullName>
    </submittedName>
</protein>
<dbReference type="Pfam" id="PF00919">
    <property type="entry name" value="UPF0004"/>
    <property type="match status" value="1"/>
</dbReference>
<dbReference type="PANTHER" id="PTHR43020:SF2">
    <property type="entry name" value="MITOCHONDRIAL TRNA METHYLTHIOTRANSFERASE CDK5RAP1"/>
    <property type="match status" value="1"/>
</dbReference>
<keyword evidence="2" id="KW-0004">4Fe-4S</keyword>
<dbReference type="Proteomes" id="UP000179233">
    <property type="component" value="Unassembled WGS sequence"/>
</dbReference>
<proteinExistence type="predicted"/>
<dbReference type="GO" id="GO:0051539">
    <property type="term" value="F:4 iron, 4 sulfur cluster binding"/>
    <property type="evidence" value="ECO:0007669"/>
    <property type="project" value="UniProtKB-KW"/>
</dbReference>
<dbReference type="InterPro" id="IPR013848">
    <property type="entry name" value="Methylthiotransferase_N"/>
</dbReference>
<dbReference type="InterPro" id="IPR006638">
    <property type="entry name" value="Elp3/MiaA/NifB-like_rSAM"/>
</dbReference>
<comment type="caution">
    <text evidence="9">The sequence shown here is derived from an EMBL/GenBank/DDBJ whole genome shotgun (WGS) entry which is preliminary data.</text>
</comment>
<evidence type="ECO:0000259" key="8">
    <source>
        <dbReference type="PROSITE" id="PS51918"/>
    </source>
</evidence>
<dbReference type="Gene3D" id="3.80.30.20">
    <property type="entry name" value="tm_1862 like domain"/>
    <property type="match status" value="1"/>
</dbReference>
<dbReference type="Pfam" id="PF04055">
    <property type="entry name" value="Radical_SAM"/>
    <property type="match status" value="1"/>
</dbReference>
<evidence type="ECO:0000256" key="3">
    <source>
        <dbReference type="ARBA" id="ARBA00022691"/>
    </source>
</evidence>
<reference evidence="9 10" key="1">
    <citation type="journal article" date="2016" name="Nat. Commun.">
        <title>Thousands of microbial genomes shed light on interconnected biogeochemical processes in an aquifer system.</title>
        <authorList>
            <person name="Anantharaman K."/>
            <person name="Brown C.T."/>
            <person name="Hug L.A."/>
            <person name="Sharon I."/>
            <person name="Castelle C.J."/>
            <person name="Probst A.J."/>
            <person name="Thomas B.C."/>
            <person name="Singh A."/>
            <person name="Wilkins M.J."/>
            <person name="Karaoz U."/>
            <person name="Brodie E.L."/>
            <person name="Williams K.H."/>
            <person name="Hubbard S.S."/>
            <person name="Banfield J.F."/>
        </authorList>
    </citation>
    <scope>NUCLEOTIDE SEQUENCE [LARGE SCALE GENOMIC DNA]</scope>
</reference>
<accession>A0A1G1VTV7</accession>
<dbReference type="GO" id="GO:0046872">
    <property type="term" value="F:metal ion binding"/>
    <property type="evidence" value="ECO:0007669"/>
    <property type="project" value="UniProtKB-KW"/>
</dbReference>
<dbReference type="AlphaFoldDB" id="A0A1G1VTV7"/>
<dbReference type="SUPFAM" id="SSF102114">
    <property type="entry name" value="Radical SAM enzymes"/>
    <property type="match status" value="1"/>
</dbReference>
<organism evidence="9 10">
    <name type="scientific">Candidatus Chisholmbacteria bacterium RIFCSPHIGHO2_01_FULL_52_32</name>
    <dbReference type="NCBI Taxonomy" id="1797591"/>
    <lineage>
        <taxon>Bacteria</taxon>
        <taxon>Candidatus Chisholmiibacteriota</taxon>
    </lineage>
</organism>
<dbReference type="PROSITE" id="PS01278">
    <property type="entry name" value="MTTASE_RADICAL"/>
    <property type="match status" value="1"/>
</dbReference>
<dbReference type="PANTHER" id="PTHR43020">
    <property type="entry name" value="CDK5 REGULATORY SUBUNIT-ASSOCIATED PROTEIN 1"/>
    <property type="match status" value="1"/>
</dbReference>
<feature type="domain" description="Radical SAM core" evidence="8">
    <location>
        <begin position="104"/>
        <end position="366"/>
    </location>
</feature>
<dbReference type="InterPro" id="IPR058240">
    <property type="entry name" value="rSAM_sf"/>
</dbReference>
<dbReference type="SFLD" id="SFLDG01082">
    <property type="entry name" value="B12-binding_domain_containing"/>
    <property type="match status" value="1"/>
</dbReference>
<dbReference type="InterPro" id="IPR020612">
    <property type="entry name" value="Methylthiotransferase_CS"/>
</dbReference>
<evidence type="ECO:0000256" key="4">
    <source>
        <dbReference type="ARBA" id="ARBA00022723"/>
    </source>
</evidence>
<dbReference type="InterPro" id="IPR038135">
    <property type="entry name" value="Methylthiotransferase_N_sf"/>
</dbReference>
<keyword evidence="5" id="KW-0408">Iron</keyword>
<dbReference type="SMART" id="SM00729">
    <property type="entry name" value="Elp3"/>
    <property type="match status" value="1"/>
</dbReference>
<sequence>MNKSDSERIAGDYQARGYKEAHSWKEAHEIVVNTCAVRQSAEDRANGFLLNVKTYFSELKLPHAKLILTGCMTHHGDRKIYEMFPMIDEILPIGEVGFNSQAVRRDTYHAWVPISTGCNSFCTFCIVPYSRGREKSRPMHEIISEVKKLAREGYREVTLLGMNVNSWGLEKVGIGFRKLLMDKDKKFKREDLPSNQSQYLRPNGTPPFVKLIRRIAKIKGIEKIRFLTSNPWDFHDELIAEIARNNKIDRYIHLPIQSGSNKILKLMNRGYTKEDYINLVQKLRKKVPDVAIGTDIIVGFPGETETDFQETVSLANTMGWKIAFVARYSPRPGTASFRIYHDGISLKEKDRRWNILDEIINKKNLNIRPKIVK</sequence>
<dbReference type="GO" id="GO:0005829">
    <property type="term" value="C:cytosol"/>
    <property type="evidence" value="ECO:0007669"/>
    <property type="project" value="TreeGrafter"/>
</dbReference>
<keyword evidence="3" id="KW-0949">S-adenosyl-L-methionine</keyword>
<comment type="cofactor">
    <cofactor evidence="1">
        <name>[4Fe-4S] cluster</name>
        <dbReference type="ChEBI" id="CHEBI:49883"/>
    </cofactor>
</comment>
<evidence type="ECO:0000259" key="7">
    <source>
        <dbReference type="PROSITE" id="PS51449"/>
    </source>
</evidence>
<keyword evidence="4" id="KW-0479">Metal-binding</keyword>
<dbReference type="InterPro" id="IPR023404">
    <property type="entry name" value="rSAM_horseshoe"/>
</dbReference>
<dbReference type="CDD" id="cd01335">
    <property type="entry name" value="Radical_SAM"/>
    <property type="match status" value="1"/>
</dbReference>
<dbReference type="Gene3D" id="3.40.50.12160">
    <property type="entry name" value="Methylthiotransferase, N-terminal domain"/>
    <property type="match status" value="1"/>
</dbReference>
<gene>
    <name evidence="9" type="ORF">A2786_04940</name>
</gene>
<evidence type="ECO:0000256" key="6">
    <source>
        <dbReference type="ARBA" id="ARBA00023014"/>
    </source>
</evidence>
<evidence type="ECO:0000256" key="5">
    <source>
        <dbReference type="ARBA" id="ARBA00023004"/>
    </source>
</evidence>
<dbReference type="EMBL" id="MHCJ01000003">
    <property type="protein sequence ID" value="OGY18812.1"/>
    <property type="molecule type" value="Genomic_DNA"/>
</dbReference>
<dbReference type="PROSITE" id="PS51449">
    <property type="entry name" value="MTTASE_N"/>
    <property type="match status" value="1"/>
</dbReference>
<dbReference type="GO" id="GO:0035597">
    <property type="term" value="F:tRNA-2-methylthio-N(6)-dimethylallyladenosine(37) synthase activity"/>
    <property type="evidence" value="ECO:0007669"/>
    <property type="project" value="TreeGrafter"/>
</dbReference>
<evidence type="ECO:0000256" key="2">
    <source>
        <dbReference type="ARBA" id="ARBA00022485"/>
    </source>
</evidence>